<dbReference type="eggNOG" id="COG1413">
    <property type="taxonomic scope" value="Bacteria"/>
</dbReference>
<accession>D7E1H6</accession>
<evidence type="ECO:0008006" key="3">
    <source>
        <dbReference type="Google" id="ProtNLM"/>
    </source>
</evidence>
<name>D7E1H6_NOSA0</name>
<protein>
    <recommendedName>
        <fullName evidence="3">Transglycosylase SLT domain-containing protein</fullName>
    </recommendedName>
</protein>
<reference evidence="1 2" key="1">
    <citation type="journal article" date="2010" name="PLoS ONE">
        <title>Genome erosion in a nitrogen-fixing vertically transmitted endosymbiotic multicellular cyanobacterium.</title>
        <authorList>
            <person name="Ran L."/>
            <person name="Larsson J."/>
            <person name="Vigil-Stenman T."/>
            <person name="Nylander J.A."/>
            <person name="Ininbergs K."/>
            <person name="Zheng W.W."/>
            <person name="Lapidus A."/>
            <person name="Lowry S."/>
            <person name="Haselkorn R."/>
            <person name="Bergman B."/>
        </authorList>
    </citation>
    <scope>NUCLEOTIDE SEQUENCE [LARGE SCALE GENOMIC DNA]</scope>
    <source>
        <strain evidence="1 2">0708</strain>
    </source>
</reference>
<dbReference type="Proteomes" id="UP000001511">
    <property type="component" value="Chromosome"/>
</dbReference>
<keyword evidence="2" id="KW-1185">Reference proteome</keyword>
<evidence type="ECO:0000313" key="2">
    <source>
        <dbReference type="Proteomes" id="UP000001511"/>
    </source>
</evidence>
<organism evidence="1 2">
    <name type="scientific">Nostoc azollae (strain 0708)</name>
    <name type="common">Anabaena azollae (strain 0708)</name>
    <dbReference type="NCBI Taxonomy" id="551115"/>
    <lineage>
        <taxon>Bacteria</taxon>
        <taxon>Bacillati</taxon>
        <taxon>Cyanobacteriota</taxon>
        <taxon>Cyanophyceae</taxon>
        <taxon>Nostocales</taxon>
        <taxon>Nostocaceae</taxon>
        <taxon>Trichormus</taxon>
    </lineage>
</organism>
<dbReference type="EMBL" id="CP002059">
    <property type="protein sequence ID" value="ADI63203.1"/>
    <property type="molecule type" value="Genomic_DNA"/>
</dbReference>
<dbReference type="KEGG" id="naz:Aazo_0767"/>
<proteinExistence type="predicted"/>
<gene>
    <name evidence="1" type="ordered locus">Aazo_0767</name>
</gene>
<dbReference type="AlphaFoldDB" id="D7E1H6"/>
<dbReference type="STRING" id="551115.Aazo_0767"/>
<sequence length="165" mass="18379">MINKPMQLLLTGVIISVGLSPLLAEIKPPVSYSQIAAMVEALRLAAPQTKKPNSGYYSAWQVKPETLKVWSKNCLKKELTPTQFETDPKTARQIISCIVNRELTNQLKATNNNEIAAVRGAACWWMTGLYTGCDKGFTGDYVQKVVRFYQQEKAKPKSVNSPSTR</sequence>
<evidence type="ECO:0000313" key="1">
    <source>
        <dbReference type="EMBL" id="ADI63203.1"/>
    </source>
</evidence>
<dbReference type="HOGENOM" id="CLU_1625365_0_0_3"/>
<dbReference type="RefSeq" id="WP_013190221.1">
    <property type="nucleotide sequence ID" value="NC_014248.1"/>
</dbReference>